<evidence type="ECO:0000256" key="1">
    <source>
        <dbReference type="SAM" id="Phobius"/>
    </source>
</evidence>
<keyword evidence="1" id="KW-0472">Membrane</keyword>
<name>A0A3P7N6L2_DIBLA</name>
<evidence type="ECO:0000313" key="2">
    <source>
        <dbReference type="EMBL" id="VDN35420.1"/>
    </source>
</evidence>
<evidence type="ECO:0008006" key="4">
    <source>
        <dbReference type="Google" id="ProtNLM"/>
    </source>
</evidence>
<feature type="transmembrane region" description="Helical" evidence="1">
    <location>
        <begin position="29"/>
        <end position="62"/>
    </location>
</feature>
<keyword evidence="1" id="KW-0812">Transmembrane</keyword>
<dbReference type="EMBL" id="UYRU01087004">
    <property type="protein sequence ID" value="VDN35420.1"/>
    <property type="molecule type" value="Genomic_DNA"/>
</dbReference>
<gene>
    <name evidence="2" type="ORF">DILT_LOCUS16772</name>
</gene>
<reference evidence="2 3" key="1">
    <citation type="submission" date="2018-11" db="EMBL/GenBank/DDBJ databases">
        <authorList>
            <consortium name="Pathogen Informatics"/>
        </authorList>
    </citation>
    <scope>NUCLEOTIDE SEQUENCE [LARGE SCALE GENOMIC DNA]</scope>
</reference>
<feature type="transmembrane region" description="Helical" evidence="1">
    <location>
        <begin position="68"/>
        <end position="90"/>
    </location>
</feature>
<sequence length="125" mass="12701">MASVGLSPPTTFFLFAEGVEKKVSRVARFLVGVGAAGAGCCFSCGVCCCCCCFFGLLVGVFFPSTGFSVSPVFAFFGLFWPGDCVVRFVLGVLFSGKTVVDALGEASTVATFGTLATGVPGCAST</sequence>
<protein>
    <recommendedName>
        <fullName evidence="4">Transmembrane protein</fullName>
    </recommendedName>
</protein>
<accession>A0A3P7N6L2</accession>
<keyword evidence="3" id="KW-1185">Reference proteome</keyword>
<dbReference type="AlphaFoldDB" id="A0A3P7N6L2"/>
<dbReference type="Proteomes" id="UP000281553">
    <property type="component" value="Unassembled WGS sequence"/>
</dbReference>
<organism evidence="2 3">
    <name type="scientific">Dibothriocephalus latus</name>
    <name type="common">Fish tapeworm</name>
    <name type="synonym">Diphyllobothrium latum</name>
    <dbReference type="NCBI Taxonomy" id="60516"/>
    <lineage>
        <taxon>Eukaryota</taxon>
        <taxon>Metazoa</taxon>
        <taxon>Spiralia</taxon>
        <taxon>Lophotrochozoa</taxon>
        <taxon>Platyhelminthes</taxon>
        <taxon>Cestoda</taxon>
        <taxon>Eucestoda</taxon>
        <taxon>Diphyllobothriidea</taxon>
        <taxon>Diphyllobothriidae</taxon>
        <taxon>Dibothriocephalus</taxon>
    </lineage>
</organism>
<keyword evidence="1" id="KW-1133">Transmembrane helix</keyword>
<evidence type="ECO:0000313" key="3">
    <source>
        <dbReference type="Proteomes" id="UP000281553"/>
    </source>
</evidence>
<proteinExistence type="predicted"/>